<organism evidence="3 4">
    <name type="scientific">Bathymodiolus thermophilus thioautotrophic gill symbiont</name>
    <dbReference type="NCBI Taxonomy" id="2360"/>
    <lineage>
        <taxon>Bacteria</taxon>
        <taxon>Pseudomonadati</taxon>
        <taxon>Pseudomonadota</taxon>
        <taxon>Gammaproteobacteria</taxon>
        <taxon>sulfur-oxidizing symbionts</taxon>
    </lineage>
</organism>
<dbReference type="EMBL" id="CAHJWF010000001">
    <property type="protein sequence ID" value="CAB5496221.1"/>
    <property type="molecule type" value="Genomic_DNA"/>
</dbReference>
<accession>A0ABM8M6X5</accession>
<proteinExistence type="predicted"/>
<feature type="compositionally biased region" description="Basic and acidic residues" evidence="2">
    <location>
        <begin position="728"/>
        <end position="749"/>
    </location>
</feature>
<feature type="compositionally biased region" description="Polar residues" evidence="2">
    <location>
        <begin position="896"/>
        <end position="914"/>
    </location>
</feature>
<keyword evidence="4" id="KW-1185">Reference proteome</keyword>
<feature type="region of interest" description="Disordered" evidence="2">
    <location>
        <begin position="1"/>
        <end position="60"/>
    </location>
</feature>
<feature type="region of interest" description="Disordered" evidence="2">
    <location>
        <begin position="194"/>
        <end position="213"/>
    </location>
</feature>
<evidence type="ECO:0000313" key="3">
    <source>
        <dbReference type="EMBL" id="CAB5496221.1"/>
    </source>
</evidence>
<evidence type="ECO:0000256" key="2">
    <source>
        <dbReference type="SAM" id="MobiDB-lite"/>
    </source>
</evidence>
<feature type="coiled-coil region" evidence="1">
    <location>
        <begin position="273"/>
        <end position="307"/>
    </location>
</feature>
<evidence type="ECO:0000313" key="4">
    <source>
        <dbReference type="Proteomes" id="UP000626656"/>
    </source>
</evidence>
<feature type="compositionally biased region" description="Basic and acidic residues" evidence="2">
    <location>
        <begin position="868"/>
        <end position="882"/>
    </location>
</feature>
<feature type="compositionally biased region" description="Basic and acidic residues" evidence="2">
    <location>
        <begin position="27"/>
        <end position="60"/>
    </location>
</feature>
<comment type="caution">
    <text evidence="3">The sequence shown here is derived from an EMBL/GenBank/DDBJ whole genome shotgun (WGS) entry which is preliminary data.</text>
</comment>
<feature type="compositionally biased region" description="Polar residues" evidence="2">
    <location>
        <begin position="857"/>
        <end position="866"/>
    </location>
</feature>
<feature type="region of interest" description="Disordered" evidence="2">
    <location>
        <begin position="628"/>
        <end position="683"/>
    </location>
</feature>
<protein>
    <submittedName>
        <fullName evidence="3">Uncharacterized protein</fullName>
    </submittedName>
</protein>
<reference evidence="3 4" key="1">
    <citation type="submission" date="2020-05" db="EMBL/GenBank/DDBJ databases">
        <authorList>
            <person name="Petersen J."/>
            <person name="Sayavedra L."/>
        </authorList>
    </citation>
    <scope>NUCLEOTIDE SEQUENCE [LARGE SCALE GENOMIC DNA]</scope>
    <source>
        <strain evidence="3">B azoricus SOX ET2 1586I</strain>
    </source>
</reference>
<gene>
    <name evidence="3" type="ORF">AZO1586I_2</name>
</gene>
<sequence>MTPETKGFPGPVGINDQGKVLQGNDVPDDRKMMEERDTEQASDEERRRLNEKQQKEQEEKLNEELIDMVLKLQDMEKQREAGAILHVKLQQELKEIKNKFLQAKLDATETRGKPKTYVEKMKEVEKISTARDEQWVVLIYALSERDKTKEEIMEAEKFFINKYVEKVRRTEDLMAHVKEEEEYIQRKLKEINEDIKESEESSAKSDEENQQKEKLQTMLGDLTAEKNAIEQKKQALLMEQLITNMQMNQVKQIELEVVENVSAETVKSRTSELNELEIRIENTHNVKQGYTDEVNRENKKINRLKRSNPKEALKMKKVLDLAKIKEKDVDLMLNTMLEDKEVLINKLNVLTGVETRNQLKELREIVKQEALKLEKDFQKITSDTALDTEKTLFRLVQDKIATQGAFAGMQGLSQNISAAKSDTDKAIKLIKALDEKIADPETDSKEIDQLKTLRESKILKQLNVVQEQRERIQKFKEIEIHLQNVLKVETTEDQKLESTKRNDEFNGILVNIPEFIKKYVEEEKIFPNLRKEGNEALKRLITKMFDESNTEDVINEILEDTKLSYENGGKYRNLILRQELPIYDRFEALFKLRDIAKIDKEARKVRSKEIGSSGENLATFQRRLALEAEQNKEASKERRRIQRENEAEKKQNKEWTQQNREEKERAKSRKEKEREQAKIEREKEQRAAEIKEALKQEFLKFQAFVPDYEDLVERTVAGNKQNEANNIEQKKARELKQQEAHERDQADKEMQDKPVDLNEYNLTFRSIKYTLWEKVLRKEGIKHKIRRGGDHHVLTKKIDGVVKQMRMPALPGTTINFEYINTMNMTFGISRRTLTGLLNVQISEINKPLLTPVEEQASASAPHSNPQKTDKETKTQQQKTDKEDTDQASGGKPKEQSSVNKNSSAVIYQVGTDN</sequence>
<feature type="region of interest" description="Disordered" evidence="2">
    <location>
        <begin position="722"/>
        <end position="749"/>
    </location>
</feature>
<evidence type="ECO:0000256" key="1">
    <source>
        <dbReference type="SAM" id="Coils"/>
    </source>
</evidence>
<name>A0ABM8M6X5_9GAMM</name>
<keyword evidence="1" id="KW-0175">Coiled coil</keyword>
<dbReference type="Proteomes" id="UP000626656">
    <property type="component" value="Unassembled WGS sequence"/>
</dbReference>
<feature type="region of interest" description="Disordered" evidence="2">
    <location>
        <begin position="854"/>
        <end position="914"/>
    </location>
</feature>
<feature type="non-terminal residue" evidence="3">
    <location>
        <position position="914"/>
    </location>
</feature>